<evidence type="ECO:0000256" key="5">
    <source>
        <dbReference type="PROSITE-ProRule" id="PRU00043"/>
    </source>
</evidence>
<dbReference type="Proteomes" id="UP000515156">
    <property type="component" value="Chromosome 1"/>
</dbReference>
<dbReference type="RefSeq" id="XP_030042594.1">
    <property type="nucleotide sequence ID" value="XM_030186734.1"/>
</dbReference>
<keyword evidence="6" id="KW-0732">Signal</keyword>
<reference evidence="9" key="1">
    <citation type="submission" date="2025-08" db="UniProtKB">
        <authorList>
            <consortium name="RefSeq"/>
        </authorList>
    </citation>
    <scope>IDENTIFICATION</scope>
</reference>
<dbReference type="PANTHER" id="PTHR24027">
    <property type="entry name" value="CADHERIN-23"/>
    <property type="match status" value="1"/>
</dbReference>
<dbReference type="PRINTS" id="PR00205">
    <property type="entry name" value="CADHERIN"/>
</dbReference>
<dbReference type="OrthoDB" id="6250271at2759"/>
<dbReference type="InterPro" id="IPR020894">
    <property type="entry name" value="Cadherin_CS"/>
</dbReference>
<dbReference type="InterPro" id="IPR002126">
    <property type="entry name" value="Cadherin-like_dom"/>
</dbReference>
<dbReference type="InterPro" id="IPR039808">
    <property type="entry name" value="Cadherin"/>
</dbReference>
<protein>
    <submittedName>
        <fullName evidence="9">Cadherin-20-like</fullName>
    </submittedName>
</protein>
<dbReference type="InterPro" id="IPR015919">
    <property type="entry name" value="Cadherin-like_sf"/>
</dbReference>
<evidence type="ECO:0000313" key="9">
    <source>
        <dbReference type="RefSeq" id="XP_030042594.1"/>
    </source>
</evidence>
<accession>A0A6P7WXE5</accession>
<dbReference type="SUPFAM" id="SSF49313">
    <property type="entry name" value="Cadherin-like"/>
    <property type="match status" value="1"/>
</dbReference>
<dbReference type="GO" id="GO:0008013">
    <property type="term" value="F:beta-catenin binding"/>
    <property type="evidence" value="ECO:0007669"/>
    <property type="project" value="TreeGrafter"/>
</dbReference>
<evidence type="ECO:0000256" key="6">
    <source>
        <dbReference type="SAM" id="SignalP"/>
    </source>
</evidence>
<dbReference type="KEGG" id="muo:115457278"/>
<dbReference type="GO" id="GO:0016342">
    <property type="term" value="C:catenin complex"/>
    <property type="evidence" value="ECO:0007669"/>
    <property type="project" value="TreeGrafter"/>
</dbReference>
<evidence type="ECO:0000256" key="2">
    <source>
        <dbReference type="ARBA" id="ARBA00022737"/>
    </source>
</evidence>
<dbReference type="SMART" id="SM00112">
    <property type="entry name" value="CA"/>
    <property type="match status" value="1"/>
</dbReference>
<evidence type="ECO:0000256" key="3">
    <source>
        <dbReference type="ARBA" id="ARBA00022837"/>
    </source>
</evidence>
<proteinExistence type="predicted"/>
<dbReference type="GO" id="GO:0000902">
    <property type="term" value="P:cell morphogenesis"/>
    <property type="evidence" value="ECO:0007669"/>
    <property type="project" value="TreeGrafter"/>
</dbReference>
<keyword evidence="8" id="KW-1185">Reference proteome</keyword>
<keyword evidence="3 5" id="KW-0106">Calcium</keyword>
<name>A0A6P7WXE5_9AMPH</name>
<dbReference type="PANTHER" id="PTHR24027:SF323">
    <property type="entry name" value="CADHERIN-19"/>
    <property type="match status" value="1"/>
</dbReference>
<dbReference type="AlphaFoldDB" id="A0A6P7WXE5"/>
<dbReference type="Pfam" id="PF00028">
    <property type="entry name" value="Cadherin"/>
    <property type="match status" value="1"/>
</dbReference>
<dbReference type="InParanoid" id="A0A6P7WXE5"/>
<dbReference type="CDD" id="cd11304">
    <property type="entry name" value="Cadherin_repeat"/>
    <property type="match status" value="1"/>
</dbReference>
<dbReference type="GO" id="GO:0034332">
    <property type="term" value="P:adherens junction organization"/>
    <property type="evidence" value="ECO:0007669"/>
    <property type="project" value="TreeGrafter"/>
</dbReference>
<dbReference type="GO" id="GO:0016339">
    <property type="term" value="P:calcium-dependent cell-cell adhesion via plasma membrane cell adhesion molecules"/>
    <property type="evidence" value="ECO:0007669"/>
    <property type="project" value="TreeGrafter"/>
</dbReference>
<dbReference type="GO" id="GO:0016477">
    <property type="term" value="P:cell migration"/>
    <property type="evidence" value="ECO:0007669"/>
    <property type="project" value="TreeGrafter"/>
</dbReference>
<dbReference type="PROSITE" id="PS00232">
    <property type="entry name" value="CADHERIN_1"/>
    <property type="match status" value="1"/>
</dbReference>
<feature type="chain" id="PRO_5028474600" evidence="6">
    <location>
        <begin position="23"/>
        <end position="257"/>
    </location>
</feature>
<dbReference type="GO" id="GO:0045296">
    <property type="term" value="F:cadherin binding"/>
    <property type="evidence" value="ECO:0007669"/>
    <property type="project" value="TreeGrafter"/>
</dbReference>
<feature type="signal peptide" evidence="6">
    <location>
        <begin position="1"/>
        <end position="22"/>
    </location>
</feature>
<dbReference type="PROSITE" id="PS50268">
    <property type="entry name" value="CADHERIN_2"/>
    <property type="match status" value="1"/>
</dbReference>
<sequence>MIYSYWLPVLLELVWHWSFLLSMESRKQHSTNQQLLSPQRVKRSWVWNQFFVLEEQTLTKPLSVGQLRSDSDKQDGSYQYRLSGEGAGNIFTIDENTGTIYVVKKLDREKKSSYTLRAQAINKYTGLPVEPESEFIIKVQDINDNRPQFLNEPYVASIPEMSPEDLKMLAYVLASRLNETLHHLIHEDYTGFVLVHYAFTNVLHALLALLSMTELLSIKLRAYVSLSGIQLGDAVQEMHLLADDMFLSLGDPVQDLQ</sequence>
<dbReference type="Gene3D" id="2.60.40.60">
    <property type="entry name" value="Cadherins"/>
    <property type="match status" value="1"/>
</dbReference>
<gene>
    <name evidence="9" type="primary">LOC115457278</name>
</gene>
<dbReference type="GO" id="GO:0005509">
    <property type="term" value="F:calcium ion binding"/>
    <property type="evidence" value="ECO:0007669"/>
    <property type="project" value="UniProtKB-UniRule"/>
</dbReference>
<evidence type="ECO:0000256" key="4">
    <source>
        <dbReference type="ARBA" id="ARBA00023136"/>
    </source>
</evidence>
<organism evidence="8 9">
    <name type="scientific">Microcaecilia unicolor</name>
    <dbReference type="NCBI Taxonomy" id="1415580"/>
    <lineage>
        <taxon>Eukaryota</taxon>
        <taxon>Metazoa</taxon>
        <taxon>Chordata</taxon>
        <taxon>Craniata</taxon>
        <taxon>Vertebrata</taxon>
        <taxon>Euteleostomi</taxon>
        <taxon>Amphibia</taxon>
        <taxon>Gymnophiona</taxon>
        <taxon>Siphonopidae</taxon>
        <taxon>Microcaecilia</taxon>
    </lineage>
</organism>
<comment type="subcellular location">
    <subcellularLocation>
        <location evidence="1">Membrane</location>
    </subcellularLocation>
</comment>
<feature type="domain" description="Cadherin" evidence="7">
    <location>
        <begin position="69"/>
        <end position="149"/>
    </location>
</feature>
<keyword evidence="2" id="KW-0677">Repeat</keyword>
<dbReference type="GO" id="GO:0007043">
    <property type="term" value="P:cell-cell junction assembly"/>
    <property type="evidence" value="ECO:0007669"/>
    <property type="project" value="TreeGrafter"/>
</dbReference>
<keyword evidence="4" id="KW-0472">Membrane</keyword>
<dbReference type="GO" id="GO:0005912">
    <property type="term" value="C:adherens junction"/>
    <property type="evidence" value="ECO:0007669"/>
    <property type="project" value="TreeGrafter"/>
</dbReference>
<dbReference type="GeneID" id="115457278"/>
<evidence type="ECO:0000256" key="1">
    <source>
        <dbReference type="ARBA" id="ARBA00004370"/>
    </source>
</evidence>
<evidence type="ECO:0000259" key="7">
    <source>
        <dbReference type="PROSITE" id="PS50268"/>
    </source>
</evidence>
<evidence type="ECO:0000313" key="8">
    <source>
        <dbReference type="Proteomes" id="UP000515156"/>
    </source>
</evidence>
<dbReference type="GO" id="GO:0044331">
    <property type="term" value="P:cell-cell adhesion mediated by cadherin"/>
    <property type="evidence" value="ECO:0007669"/>
    <property type="project" value="TreeGrafter"/>
</dbReference>
<dbReference type="FunFam" id="2.60.40.60:FF:000009">
    <property type="entry name" value="Cadherin 24"/>
    <property type="match status" value="1"/>
</dbReference>
<dbReference type="GO" id="GO:0007156">
    <property type="term" value="P:homophilic cell adhesion via plasma membrane adhesion molecules"/>
    <property type="evidence" value="ECO:0007669"/>
    <property type="project" value="InterPro"/>
</dbReference>